<dbReference type="OrthoDB" id="435460at2759"/>
<reference evidence="2" key="1">
    <citation type="submission" date="2020-05" db="EMBL/GenBank/DDBJ databases">
        <title>Mycena genomes resolve the evolution of fungal bioluminescence.</title>
        <authorList>
            <person name="Tsai I.J."/>
        </authorList>
    </citation>
    <scope>NUCLEOTIDE SEQUENCE</scope>
    <source>
        <strain evidence="2">110903Hualien_Pintung</strain>
    </source>
</reference>
<accession>A0A8H6WHQ7</accession>
<protein>
    <recommendedName>
        <fullName evidence="4">Rap1 Myb domain-containing protein</fullName>
    </recommendedName>
</protein>
<organism evidence="2 3">
    <name type="scientific">Mycena chlorophos</name>
    <name type="common">Agaric fungus</name>
    <name type="synonym">Agaricus chlorophos</name>
    <dbReference type="NCBI Taxonomy" id="658473"/>
    <lineage>
        <taxon>Eukaryota</taxon>
        <taxon>Fungi</taxon>
        <taxon>Dikarya</taxon>
        <taxon>Basidiomycota</taxon>
        <taxon>Agaricomycotina</taxon>
        <taxon>Agaricomycetes</taxon>
        <taxon>Agaricomycetidae</taxon>
        <taxon>Agaricales</taxon>
        <taxon>Marasmiineae</taxon>
        <taxon>Mycenaceae</taxon>
        <taxon>Mycena</taxon>
    </lineage>
</organism>
<name>A0A8H6WHQ7_MYCCL</name>
<feature type="region of interest" description="Disordered" evidence="1">
    <location>
        <begin position="180"/>
        <end position="311"/>
    </location>
</feature>
<dbReference type="CDD" id="cd11655">
    <property type="entry name" value="rap1_myb-like"/>
    <property type="match status" value="1"/>
</dbReference>
<dbReference type="Proteomes" id="UP000613580">
    <property type="component" value="Unassembled WGS sequence"/>
</dbReference>
<proteinExistence type="predicted"/>
<feature type="region of interest" description="Disordered" evidence="1">
    <location>
        <begin position="323"/>
        <end position="346"/>
    </location>
</feature>
<evidence type="ECO:0000256" key="1">
    <source>
        <dbReference type="SAM" id="MobiDB-lite"/>
    </source>
</evidence>
<feature type="compositionally biased region" description="Low complexity" evidence="1">
    <location>
        <begin position="497"/>
        <end position="506"/>
    </location>
</feature>
<dbReference type="InterPro" id="IPR009057">
    <property type="entry name" value="Homeodomain-like_sf"/>
</dbReference>
<feature type="region of interest" description="Disordered" evidence="1">
    <location>
        <begin position="497"/>
        <end position="539"/>
    </location>
</feature>
<keyword evidence="3" id="KW-1185">Reference proteome</keyword>
<evidence type="ECO:0008006" key="4">
    <source>
        <dbReference type="Google" id="ProtNLM"/>
    </source>
</evidence>
<sequence length="539" mass="59567">MGSKRKFTAEEDRKLVEYLACARPEDGLRTGHKIYKTLVSNPQKWPWASEHPYGSWRRRYRNASKSFDLRIAQYLKNGRRHPEDSNAKGPDTKVRVVRFTEDDIQNLCVFLAEKTLGRRRGGIALYKTLVEDEDGTRPWAKRHPAVSWLTYYARRREVLDPRISAIQLQNADLWRTATGTEPEADNAWPALPESAPPILPQTQKGVPDISATRKRPLPLDPDEETTNEFPFSSASLSPSLKRSTGATTTSRRADSFLKFMARRRLPDASPEDNDFSTDEGELPPVAEDPAKPRKRIRLQDTESEEDRQDGLDALLGRVQRMLQGGNPARFEEEEESDCSSDEPSLPGIEMLTQSITSTSSEPAQQEYLTPTQKLRDIDAIFDEHAVRGATNNLAQPSAASYSASAANLPTCTEEQPPPLPADGTSQADEDMGPSHEEPIATLSTRTSLTERMQALAAARGFRPAEPSPSSTSHTFDMHAYLFDDAAAPIDALSAMVAPETAAAAARPPKRRPGDGPVQKPLPVFFAGRALGSENQPVAS</sequence>
<feature type="compositionally biased region" description="Low complexity" evidence="1">
    <location>
        <begin position="397"/>
        <end position="406"/>
    </location>
</feature>
<gene>
    <name evidence="2" type="ORF">HMN09_00317100</name>
</gene>
<feature type="compositionally biased region" description="Low complexity" evidence="1">
    <location>
        <begin position="229"/>
        <end position="250"/>
    </location>
</feature>
<dbReference type="Gene3D" id="1.10.10.60">
    <property type="entry name" value="Homeodomain-like"/>
    <property type="match status" value="1"/>
</dbReference>
<dbReference type="AlphaFoldDB" id="A0A8H6WHQ7"/>
<evidence type="ECO:0000313" key="3">
    <source>
        <dbReference type="Proteomes" id="UP000613580"/>
    </source>
</evidence>
<feature type="region of interest" description="Disordered" evidence="1">
    <location>
        <begin position="395"/>
        <end position="446"/>
    </location>
</feature>
<dbReference type="SUPFAM" id="SSF46689">
    <property type="entry name" value="Homeodomain-like"/>
    <property type="match status" value="1"/>
</dbReference>
<comment type="caution">
    <text evidence="2">The sequence shown here is derived from an EMBL/GenBank/DDBJ whole genome shotgun (WGS) entry which is preliminary data.</text>
</comment>
<evidence type="ECO:0000313" key="2">
    <source>
        <dbReference type="EMBL" id="KAF7318092.1"/>
    </source>
</evidence>
<feature type="compositionally biased region" description="Acidic residues" evidence="1">
    <location>
        <begin position="331"/>
        <end position="340"/>
    </location>
</feature>
<dbReference type="EMBL" id="JACAZE010000004">
    <property type="protein sequence ID" value="KAF7318092.1"/>
    <property type="molecule type" value="Genomic_DNA"/>
</dbReference>
<feature type="compositionally biased region" description="Acidic residues" evidence="1">
    <location>
        <begin position="269"/>
        <end position="281"/>
    </location>
</feature>